<dbReference type="SMART" id="SM00667">
    <property type="entry name" value="LisH"/>
    <property type="match status" value="1"/>
</dbReference>
<evidence type="ECO:0000256" key="5">
    <source>
        <dbReference type="ARBA" id="ARBA00025741"/>
    </source>
</evidence>
<gene>
    <name evidence="7" type="ORF">ONB1V03_LOCUS9172</name>
</gene>
<dbReference type="InterPro" id="IPR036322">
    <property type="entry name" value="WD40_repeat_dom_sf"/>
</dbReference>
<sequence>MSFSSDEVNFLVYRYLQESGFSHSAFTFGVESHIAQSNINGALVPPAALLSIIQKGLQFTEAEISIGEDGIERQIDSLSLIDAVMPDVVSTRQRELSQRAAQSADKNDVVMAEDNTTKANDDSNVNNTANASMGGSQAMTTANSMQDSTNSAIEIPASKATVLRGHESEVFICAWNPASDLLASGSGDSTARIWNMSESTQTAQQLVLRHCIQK</sequence>
<dbReference type="Pfam" id="PF08513">
    <property type="entry name" value="LisH"/>
    <property type="match status" value="1"/>
</dbReference>
<name>A0A7R9M357_9ACAR</name>
<evidence type="ECO:0000313" key="7">
    <source>
        <dbReference type="EMBL" id="CAD7652511.1"/>
    </source>
</evidence>
<dbReference type="Proteomes" id="UP000728032">
    <property type="component" value="Unassembled WGS sequence"/>
</dbReference>
<evidence type="ECO:0000256" key="6">
    <source>
        <dbReference type="PROSITE-ProRule" id="PRU00221"/>
    </source>
</evidence>
<organism evidence="7">
    <name type="scientific">Oppiella nova</name>
    <dbReference type="NCBI Taxonomy" id="334625"/>
    <lineage>
        <taxon>Eukaryota</taxon>
        <taxon>Metazoa</taxon>
        <taxon>Ecdysozoa</taxon>
        <taxon>Arthropoda</taxon>
        <taxon>Chelicerata</taxon>
        <taxon>Arachnida</taxon>
        <taxon>Acari</taxon>
        <taxon>Acariformes</taxon>
        <taxon>Sarcoptiformes</taxon>
        <taxon>Oribatida</taxon>
        <taxon>Brachypylina</taxon>
        <taxon>Oppioidea</taxon>
        <taxon>Oppiidae</taxon>
        <taxon>Oppiella</taxon>
    </lineage>
</organism>
<dbReference type="OrthoDB" id="1367865at2759"/>
<dbReference type="Gene3D" id="2.130.10.10">
    <property type="entry name" value="YVTN repeat-like/Quinoprotein amine dehydrogenase"/>
    <property type="match status" value="1"/>
</dbReference>
<evidence type="ECO:0000313" key="8">
    <source>
        <dbReference type="Proteomes" id="UP000728032"/>
    </source>
</evidence>
<dbReference type="EMBL" id="OC920451">
    <property type="protein sequence ID" value="CAD7652511.1"/>
    <property type="molecule type" value="Genomic_DNA"/>
</dbReference>
<dbReference type="InterPro" id="IPR015943">
    <property type="entry name" value="WD40/YVTN_repeat-like_dom_sf"/>
</dbReference>
<comment type="similarity">
    <text evidence="5">Belongs to the WD repeat EBI family.</text>
</comment>
<evidence type="ECO:0000256" key="3">
    <source>
        <dbReference type="ARBA" id="ARBA00022737"/>
    </source>
</evidence>
<dbReference type="PANTHER" id="PTHR22846:SF2">
    <property type="entry name" value="F-BOX-LIKE_WD REPEAT-CONTAINING PROTEIN EBI"/>
    <property type="match status" value="1"/>
</dbReference>
<dbReference type="Gene3D" id="1.20.960.30">
    <property type="match status" value="1"/>
</dbReference>
<dbReference type="GO" id="GO:0000118">
    <property type="term" value="C:histone deacetylase complex"/>
    <property type="evidence" value="ECO:0007669"/>
    <property type="project" value="TreeGrafter"/>
</dbReference>
<dbReference type="InterPro" id="IPR019775">
    <property type="entry name" value="WD40_repeat_CS"/>
</dbReference>
<dbReference type="GO" id="GO:0006357">
    <property type="term" value="P:regulation of transcription by RNA polymerase II"/>
    <property type="evidence" value="ECO:0007669"/>
    <property type="project" value="TreeGrafter"/>
</dbReference>
<keyword evidence="8" id="KW-1185">Reference proteome</keyword>
<dbReference type="PROSITE" id="PS50896">
    <property type="entry name" value="LISH"/>
    <property type="match status" value="1"/>
</dbReference>
<evidence type="ECO:0000256" key="1">
    <source>
        <dbReference type="ARBA" id="ARBA00004123"/>
    </source>
</evidence>
<dbReference type="AlphaFoldDB" id="A0A7R9M357"/>
<dbReference type="InterPro" id="IPR045183">
    <property type="entry name" value="Ebi-like"/>
</dbReference>
<protein>
    <submittedName>
        <fullName evidence="7">Uncharacterized protein</fullName>
    </submittedName>
</protein>
<dbReference type="EMBL" id="CAJPVJ010005626">
    <property type="protein sequence ID" value="CAG2169698.1"/>
    <property type="molecule type" value="Genomic_DNA"/>
</dbReference>
<dbReference type="PROSITE" id="PS00678">
    <property type="entry name" value="WD_REPEATS_1"/>
    <property type="match status" value="1"/>
</dbReference>
<reference evidence="7" key="1">
    <citation type="submission" date="2020-11" db="EMBL/GenBank/DDBJ databases">
        <authorList>
            <person name="Tran Van P."/>
        </authorList>
    </citation>
    <scope>NUCLEOTIDE SEQUENCE</scope>
</reference>
<dbReference type="FunFam" id="1.20.960.30:FF:000001">
    <property type="entry name" value="F-box-like/WD repeat-containing protein TBL1XR1"/>
    <property type="match status" value="1"/>
</dbReference>
<keyword evidence="2 6" id="KW-0853">WD repeat</keyword>
<dbReference type="Pfam" id="PF00400">
    <property type="entry name" value="WD40"/>
    <property type="match status" value="1"/>
</dbReference>
<evidence type="ECO:0000256" key="4">
    <source>
        <dbReference type="ARBA" id="ARBA00023242"/>
    </source>
</evidence>
<dbReference type="InterPro" id="IPR001680">
    <property type="entry name" value="WD40_rpt"/>
</dbReference>
<keyword evidence="4" id="KW-0539">Nucleus</keyword>
<dbReference type="PROSITE" id="PS50294">
    <property type="entry name" value="WD_REPEATS_REGION"/>
    <property type="match status" value="1"/>
</dbReference>
<dbReference type="PROSITE" id="PS50082">
    <property type="entry name" value="WD_REPEATS_2"/>
    <property type="match status" value="1"/>
</dbReference>
<dbReference type="GO" id="GO:0003714">
    <property type="term" value="F:transcription corepressor activity"/>
    <property type="evidence" value="ECO:0007669"/>
    <property type="project" value="InterPro"/>
</dbReference>
<proteinExistence type="inferred from homology"/>
<comment type="subcellular location">
    <subcellularLocation>
        <location evidence="1">Nucleus</location>
    </subcellularLocation>
</comment>
<feature type="repeat" description="WD" evidence="6">
    <location>
        <begin position="163"/>
        <end position="204"/>
    </location>
</feature>
<feature type="non-terminal residue" evidence="7">
    <location>
        <position position="214"/>
    </location>
</feature>
<dbReference type="PANTHER" id="PTHR22846">
    <property type="entry name" value="WD40 REPEAT PROTEIN"/>
    <property type="match status" value="1"/>
</dbReference>
<dbReference type="InterPro" id="IPR006594">
    <property type="entry name" value="LisH"/>
</dbReference>
<dbReference type="SMART" id="SM00320">
    <property type="entry name" value="WD40"/>
    <property type="match status" value="1"/>
</dbReference>
<evidence type="ECO:0000256" key="2">
    <source>
        <dbReference type="ARBA" id="ARBA00022574"/>
    </source>
</evidence>
<dbReference type="SUPFAM" id="SSF50978">
    <property type="entry name" value="WD40 repeat-like"/>
    <property type="match status" value="1"/>
</dbReference>
<accession>A0A7R9M357</accession>
<keyword evidence="3" id="KW-0677">Repeat</keyword>